<reference evidence="4" key="1">
    <citation type="submission" date="2024-06" db="EMBL/GenBank/DDBJ databases">
        <authorList>
            <person name="Ryan C."/>
        </authorList>
    </citation>
    <scope>NUCLEOTIDE SEQUENCE [LARGE SCALE GENOMIC DNA]</scope>
</reference>
<dbReference type="Gene3D" id="1.10.260.200">
    <property type="match status" value="1"/>
</dbReference>
<dbReference type="PANTHER" id="PTHR33074">
    <property type="entry name" value="EXPRESSED PROTEIN-RELATED"/>
    <property type="match status" value="1"/>
</dbReference>
<dbReference type="PANTHER" id="PTHR33074:SF18">
    <property type="entry name" value="OS06G0718700 PROTEIN"/>
    <property type="match status" value="1"/>
</dbReference>
<accession>A0ABC8ZJS5</accession>
<dbReference type="Proteomes" id="UP001497457">
    <property type="component" value="Chromosome 19rd"/>
</dbReference>
<organism evidence="3 4">
    <name type="scientific">Urochloa decumbens</name>
    <dbReference type="NCBI Taxonomy" id="240449"/>
    <lineage>
        <taxon>Eukaryota</taxon>
        <taxon>Viridiplantae</taxon>
        <taxon>Streptophyta</taxon>
        <taxon>Embryophyta</taxon>
        <taxon>Tracheophyta</taxon>
        <taxon>Spermatophyta</taxon>
        <taxon>Magnoliopsida</taxon>
        <taxon>Liliopsida</taxon>
        <taxon>Poales</taxon>
        <taxon>Poaceae</taxon>
        <taxon>PACMAD clade</taxon>
        <taxon>Panicoideae</taxon>
        <taxon>Panicodae</taxon>
        <taxon>Paniceae</taxon>
        <taxon>Melinidinae</taxon>
        <taxon>Urochloa</taxon>
    </lineage>
</organism>
<evidence type="ECO:0000313" key="4">
    <source>
        <dbReference type="Proteomes" id="UP001497457"/>
    </source>
</evidence>
<sequence>MDRSNAMPAAGAGAAASPEGEGHENARCSVLLNLRGYCAADKNASTASSRTSTGHPIEVTFCTLPPPALSHFSVHCPDLQLPPADLCLAPKAIAADDDFVLIRVPVNPLGKDFFQHNDYFVYRAHHQDPKLDLLPNPWPNRFGDDEIAILSCGSASADGDKQYVVAALKIRPFDEYTFTLHLYRSKPGSETGSWTSQLVSVEDPLRDRVCPIPDTAERLMYHLTTKVIMLGGAKGTVAWVDLWRGILLCDVLETSPKLRDVPLPLPAKGNWRSYLSDCERFCRDITVSQHKGSIKYVEMEIIPPRMVTSISSSTPDPVSYLEWVRWNYSSPQPTCSLVPGQWKVTTWSMPIPVTSSDNWHRECTAELRDFHVESPTHHKLLHKFIGSSGDKEAKEAMFSLGCLHMAYPTFSVDNDVIYLLCKAASMSKMGLVIAFDVREKKLRGAAKLDSKTNTSFMRCYVACGISKHLRYKSWTS</sequence>
<evidence type="ECO:0000313" key="3">
    <source>
        <dbReference type="EMBL" id="CAL4961411.1"/>
    </source>
</evidence>
<dbReference type="Pfam" id="PF07762">
    <property type="entry name" value="DUF1618"/>
    <property type="match status" value="1"/>
</dbReference>
<protein>
    <recommendedName>
        <fullName evidence="2">DUF1618 domain-containing protein</fullName>
    </recommendedName>
</protein>
<dbReference type="EMBL" id="OZ075129">
    <property type="protein sequence ID" value="CAL4961411.1"/>
    <property type="molecule type" value="Genomic_DNA"/>
</dbReference>
<feature type="domain" description="DUF1618" evidence="2">
    <location>
        <begin position="239"/>
        <end position="418"/>
    </location>
</feature>
<keyword evidence="4" id="KW-1185">Reference proteome</keyword>
<feature type="region of interest" description="Disordered" evidence="1">
    <location>
        <begin position="1"/>
        <end position="22"/>
    </location>
</feature>
<evidence type="ECO:0000259" key="2">
    <source>
        <dbReference type="Pfam" id="PF07762"/>
    </source>
</evidence>
<dbReference type="AlphaFoldDB" id="A0ABC8ZJS5"/>
<evidence type="ECO:0000256" key="1">
    <source>
        <dbReference type="SAM" id="MobiDB-lite"/>
    </source>
</evidence>
<dbReference type="InterPro" id="IPR011676">
    <property type="entry name" value="DUF1618"/>
</dbReference>
<name>A0ABC8ZJS5_9POAL</name>
<proteinExistence type="predicted"/>
<feature type="compositionally biased region" description="Low complexity" evidence="1">
    <location>
        <begin position="1"/>
        <end position="19"/>
    </location>
</feature>
<gene>
    <name evidence="3" type="ORF">URODEC1_LOCUS45000</name>
</gene>
<reference evidence="3 4" key="2">
    <citation type="submission" date="2024-10" db="EMBL/GenBank/DDBJ databases">
        <authorList>
            <person name="Ryan C."/>
        </authorList>
    </citation>
    <scope>NUCLEOTIDE SEQUENCE [LARGE SCALE GENOMIC DNA]</scope>
</reference>